<feature type="domain" description="PAC" evidence="9">
    <location>
        <begin position="135"/>
        <end position="187"/>
    </location>
</feature>
<evidence type="ECO:0000256" key="5">
    <source>
        <dbReference type="ARBA" id="ARBA00022777"/>
    </source>
</evidence>
<dbReference type="SUPFAM" id="SSF158472">
    <property type="entry name" value="HAMP domain-like"/>
    <property type="match status" value="1"/>
</dbReference>
<dbReference type="GO" id="GO:0030295">
    <property type="term" value="F:protein kinase activator activity"/>
    <property type="evidence" value="ECO:0007669"/>
    <property type="project" value="TreeGrafter"/>
</dbReference>
<evidence type="ECO:0000259" key="9">
    <source>
        <dbReference type="PROSITE" id="PS50113"/>
    </source>
</evidence>
<dbReference type="PROSITE" id="PS50109">
    <property type="entry name" value="HIS_KIN"/>
    <property type="match status" value="1"/>
</dbReference>
<dbReference type="InterPro" id="IPR005467">
    <property type="entry name" value="His_kinase_dom"/>
</dbReference>
<dbReference type="Gene3D" id="1.10.287.130">
    <property type="match status" value="1"/>
</dbReference>
<keyword evidence="5" id="KW-0418">Kinase</keyword>
<dbReference type="SMART" id="SM00091">
    <property type="entry name" value="PAS"/>
    <property type="match status" value="2"/>
</dbReference>
<organism evidence="11">
    <name type="scientific">hydrocarbon metagenome</name>
    <dbReference type="NCBI Taxonomy" id="938273"/>
    <lineage>
        <taxon>unclassified sequences</taxon>
        <taxon>metagenomes</taxon>
        <taxon>ecological metagenomes</taxon>
    </lineage>
</organism>
<dbReference type="CDD" id="cd00130">
    <property type="entry name" value="PAS"/>
    <property type="match status" value="2"/>
</dbReference>
<dbReference type="InterPro" id="IPR001610">
    <property type="entry name" value="PAC"/>
</dbReference>
<reference evidence="11" key="1">
    <citation type="journal article" date="2015" name="Proc. Natl. Acad. Sci. U.S.A.">
        <title>Networks of energetic and metabolic interactions define dynamics in microbial communities.</title>
        <authorList>
            <person name="Embree M."/>
            <person name="Liu J.K."/>
            <person name="Al-Bassam M.M."/>
            <person name="Zengler K."/>
        </authorList>
    </citation>
    <scope>NUCLEOTIDE SEQUENCE</scope>
</reference>
<dbReference type="Gene3D" id="3.30.450.20">
    <property type="entry name" value="PAS domain"/>
    <property type="match status" value="2"/>
</dbReference>
<name>A0A0W8F3J7_9ZZZZ</name>
<dbReference type="InterPro" id="IPR000700">
    <property type="entry name" value="PAS-assoc_C"/>
</dbReference>
<evidence type="ECO:0000313" key="11">
    <source>
        <dbReference type="EMBL" id="KUG15456.1"/>
    </source>
</evidence>
<dbReference type="SMART" id="SM00304">
    <property type="entry name" value="HAMP"/>
    <property type="match status" value="1"/>
</dbReference>
<keyword evidence="6" id="KW-0472">Membrane</keyword>
<dbReference type="GO" id="GO:0016020">
    <property type="term" value="C:membrane"/>
    <property type="evidence" value="ECO:0007669"/>
    <property type="project" value="UniProtKB-SubCell"/>
</dbReference>
<dbReference type="Pfam" id="PF13188">
    <property type="entry name" value="PAS_8"/>
    <property type="match status" value="1"/>
</dbReference>
<keyword evidence="3" id="KW-0597">Phosphoprotein</keyword>
<comment type="catalytic activity">
    <reaction evidence="1">
        <text>ATP + protein L-histidine = ADP + protein N-phospho-L-histidine.</text>
        <dbReference type="EC" id="2.7.13.3"/>
    </reaction>
</comment>
<dbReference type="InterPro" id="IPR003661">
    <property type="entry name" value="HisK_dim/P_dom"/>
</dbReference>
<dbReference type="EC" id="2.7.13.3" evidence="2"/>
<dbReference type="FunFam" id="1.10.287.130:FF:000070">
    <property type="entry name" value="Histidine kinase sensor protein"/>
    <property type="match status" value="1"/>
</dbReference>
<dbReference type="PROSITE" id="PS50112">
    <property type="entry name" value="PAS"/>
    <property type="match status" value="1"/>
</dbReference>
<dbReference type="CDD" id="cd06225">
    <property type="entry name" value="HAMP"/>
    <property type="match status" value="1"/>
</dbReference>
<feature type="domain" description="HAMP" evidence="10">
    <location>
        <begin position="9"/>
        <end position="61"/>
    </location>
</feature>
<evidence type="ECO:0000259" key="10">
    <source>
        <dbReference type="PROSITE" id="PS50885"/>
    </source>
</evidence>
<dbReference type="Gene3D" id="3.30.565.10">
    <property type="entry name" value="Histidine kinase-like ATPase, C-terminal domain"/>
    <property type="match status" value="1"/>
</dbReference>
<dbReference type="InterPro" id="IPR004358">
    <property type="entry name" value="Sig_transdc_His_kin-like_C"/>
</dbReference>
<dbReference type="InterPro" id="IPR013656">
    <property type="entry name" value="PAS_4"/>
</dbReference>
<dbReference type="NCBIfam" id="TIGR00229">
    <property type="entry name" value="sensory_box"/>
    <property type="match status" value="2"/>
</dbReference>
<dbReference type="Pfam" id="PF00512">
    <property type="entry name" value="HisKA"/>
    <property type="match status" value="1"/>
</dbReference>
<evidence type="ECO:0000256" key="6">
    <source>
        <dbReference type="ARBA" id="ARBA00023136"/>
    </source>
</evidence>
<dbReference type="Pfam" id="PF08448">
    <property type="entry name" value="PAS_4"/>
    <property type="match status" value="1"/>
</dbReference>
<evidence type="ECO:0000256" key="2">
    <source>
        <dbReference type="ARBA" id="ARBA00012438"/>
    </source>
</evidence>
<dbReference type="Pfam" id="PF00672">
    <property type="entry name" value="HAMP"/>
    <property type="match status" value="1"/>
</dbReference>
<dbReference type="PRINTS" id="PR00344">
    <property type="entry name" value="BCTRLSENSOR"/>
</dbReference>
<dbReference type="GO" id="GO:0007234">
    <property type="term" value="P:osmosensory signaling via phosphorelay pathway"/>
    <property type="evidence" value="ECO:0007669"/>
    <property type="project" value="TreeGrafter"/>
</dbReference>
<evidence type="ECO:0000256" key="3">
    <source>
        <dbReference type="ARBA" id="ARBA00022553"/>
    </source>
</evidence>
<dbReference type="AlphaFoldDB" id="A0A0W8F3J7"/>
<keyword evidence="4" id="KW-0808">Transferase</keyword>
<dbReference type="CDD" id="cd00082">
    <property type="entry name" value="HisKA"/>
    <property type="match status" value="1"/>
</dbReference>
<dbReference type="Pfam" id="PF02518">
    <property type="entry name" value="HATPase_c"/>
    <property type="match status" value="1"/>
</dbReference>
<dbReference type="PROSITE" id="PS50113">
    <property type="entry name" value="PAC"/>
    <property type="match status" value="2"/>
</dbReference>
<dbReference type="SUPFAM" id="SSF55785">
    <property type="entry name" value="PYP-like sensor domain (PAS domain)"/>
    <property type="match status" value="2"/>
</dbReference>
<dbReference type="InterPro" id="IPR000014">
    <property type="entry name" value="PAS"/>
</dbReference>
<evidence type="ECO:0000259" key="8">
    <source>
        <dbReference type="PROSITE" id="PS50112"/>
    </source>
</evidence>
<dbReference type="PROSITE" id="PS50885">
    <property type="entry name" value="HAMP"/>
    <property type="match status" value="1"/>
</dbReference>
<dbReference type="PANTHER" id="PTHR42878:SF15">
    <property type="entry name" value="BACTERIOPHYTOCHROME"/>
    <property type="match status" value="1"/>
</dbReference>
<evidence type="ECO:0000256" key="4">
    <source>
        <dbReference type="ARBA" id="ARBA00022679"/>
    </source>
</evidence>
<dbReference type="EMBL" id="LNQE01001554">
    <property type="protein sequence ID" value="KUG15456.1"/>
    <property type="molecule type" value="Genomic_DNA"/>
</dbReference>
<feature type="domain" description="Histidine kinase" evidence="7">
    <location>
        <begin position="341"/>
        <end position="555"/>
    </location>
</feature>
<dbReference type="SMART" id="SM00387">
    <property type="entry name" value="HATPase_c"/>
    <property type="match status" value="1"/>
</dbReference>
<dbReference type="FunFam" id="3.30.565.10:FF:000006">
    <property type="entry name" value="Sensor histidine kinase WalK"/>
    <property type="match status" value="1"/>
</dbReference>
<dbReference type="GO" id="GO:0000156">
    <property type="term" value="F:phosphorelay response regulator activity"/>
    <property type="evidence" value="ECO:0007669"/>
    <property type="project" value="TreeGrafter"/>
</dbReference>
<dbReference type="PANTHER" id="PTHR42878">
    <property type="entry name" value="TWO-COMPONENT HISTIDINE KINASE"/>
    <property type="match status" value="1"/>
</dbReference>
<dbReference type="SUPFAM" id="SSF47384">
    <property type="entry name" value="Homodimeric domain of signal transducing histidine kinase"/>
    <property type="match status" value="1"/>
</dbReference>
<protein>
    <recommendedName>
        <fullName evidence="2">histidine kinase</fullName>
        <ecNumber evidence="2">2.7.13.3</ecNumber>
    </recommendedName>
</protein>
<dbReference type="InterPro" id="IPR036097">
    <property type="entry name" value="HisK_dim/P_sf"/>
</dbReference>
<dbReference type="GO" id="GO:0000155">
    <property type="term" value="F:phosphorelay sensor kinase activity"/>
    <property type="evidence" value="ECO:0007669"/>
    <property type="project" value="InterPro"/>
</dbReference>
<comment type="caution">
    <text evidence="11">The sequence shown here is derived from an EMBL/GenBank/DDBJ whole genome shotgun (WGS) entry which is preliminary data.</text>
</comment>
<evidence type="ECO:0000256" key="1">
    <source>
        <dbReference type="ARBA" id="ARBA00000085"/>
    </source>
</evidence>
<dbReference type="InterPro" id="IPR035965">
    <property type="entry name" value="PAS-like_dom_sf"/>
</dbReference>
<dbReference type="SMART" id="SM00388">
    <property type="entry name" value="HisKA"/>
    <property type="match status" value="1"/>
</dbReference>
<dbReference type="InterPro" id="IPR003594">
    <property type="entry name" value="HATPase_dom"/>
</dbReference>
<gene>
    <name evidence="11" type="ORF">ASZ90_014873</name>
</gene>
<dbReference type="InterPro" id="IPR036890">
    <property type="entry name" value="HATPase_C_sf"/>
</dbReference>
<dbReference type="SMART" id="SM00086">
    <property type="entry name" value="PAC"/>
    <property type="match status" value="2"/>
</dbReference>
<sequence length="561" mass="63220">MGVMAPLPYYLTLPVSRIADDVNTIAQGNLDHPIRKTRGREFAVLGESLDQMVGTLKGMILDLRNKEEQYRGVVESQSELISRKSPDGTITFVNEAFCRYFGVFREEIIGTRFSPAIIDDNLHGAVPRSMVSPVTPIEYRVHLRDGSIRWLRGHEQDFFDPDERLVETQSVMTDITDQKRAEQALRESEERFRELIEHAPVGIVLLRGAEIMYANPAARTLFRLDDTRSHLGDSFLSYIPPAERDMIRERTRKREQGEPVPDEYEMTALRSDGTEFSCHAVIAGIELADGSATIAFLRDITDEKRAAEERRELYAGIEQRIQERTAELTLANRELEAFSYSVSHDLRGPLRAIDGFSGILLREYGPDLPEEAVAYIRKVRENTTRMAALIDAILELSRVGRQAIRRSEVQPSVVVRDVLDQLQSEMAGREIQVLIGDLPPCRGDPVMIRQVYFNLIENALKFTRSRDPAVIEIGATTENGEQVYYVRDNGVGFGMQYADKLYKLFQRLHENQGYEGTGLGLAIVSRIIERHGGWIRAGSGPGGPTTFSFSFGKDQGDPPVP</sequence>
<dbReference type="InterPro" id="IPR050351">
    <property type="entry name" value="BphY/WalK/GraS-like"/>
</dbReference>
<feature type="domain" description="PAC" evidence="9">
    <location>
        <begin position="262"/>
        <end position="312"/>
    </location>
</feature>
<feature type="domain" description="PAS" evidence="8">
    <location>
        <begin position="66"/>
        <end position="110"/>
    </location>
</feature>
<dbReference type="Gene3D" id="6.10.340.10">
    <property type="match status" value="1"/>
</dbReference>
<dbReference type="SUPFAM" id="SSF55874">
    <property type="entry name" value="ATPase domain of HSP90 chaperone/DNA topoisomerase II/histidine kinase"/>
    <property type="match status" value="1"/>
</dbReference>
<proteinExistence type="predicted"/>
<evidence type="ECO:0000259" key="7">
    <source>
        <dbReference type="PROSITE" id="PS50109"/>
    </source>
</evidence>
<dbReference type="InterPro" id="IPR003660">
    <property type="entry name" value="HAMP_dom"/>
</dbReference>
<accession>A0A0W8F3J7</accession>